<dbReference type="InterPro" id="IPR029069">
    <property type="entry name" value="HotDog_dom_sf"/>
</dbReference>
<evidence type="ECO:0000313" key="3">
    <source>
        <dbReference type="Proteomes" id="UP000584642"/>
    </source>
</evidence>
<dbReference type="Proteomes" id="UP000584642">
    <property type="component" value="Unassembled WGS sequence"/>
</dbReference>
<gene>
    <name evidence="2" type="ORF">HND93_31405</name>
</gene>
<dbReference type="Gene3D" id="3.10.129.10">
    <property type="entry name" value="Hotdog Thioesterase"/>
    <property type="match status" value="1"/>
</dbReference>
<sequence>MLHLDDLVIGDAVDCGTALVEATAMTAFAVRFAPHRVFVDPVAAEASLYARPAAASLYAMALCLGCAVRAIGDVAVLCDLGFGAVTVAAPLHPGDRLAVRAWWSAVERPPGGVRPGGATLTVEGLAPDGRPAIRFDARWLVAREPRSPAGEHAAFGRPAAVRHHRGGDPAPAGGAGRGETG</sequence>
<accession>A0ABX2TIR0</accession>
<reference evidence="2 3" key="1">
    <citation type="submission" date="2020-05" db="EMBL/GenBank/DDBJ databases">
        <title>Azospirillum oleiclasticum sp. nov, a nitrogen-fixing and heavy crude oil-emulsifying bacterium isolated from the crude oil of Yumen Oilfield.</title>
        <authorList>
            <person name="Wu D."/>
            <person name="Cai M."/>
            <person name="Zhang X."/>
        </authorList>
    </citation>
    <scope>NUCLEOTIDE SEQUENCE [LARGE SCALE GENOMIC DNA]</scope>
    <source>
        <strain evidence="2 3">ROY-1-1-2</strain>
    </source>
</reference>
<feature type="region of interest" description="Disordered" evidence="1">
    <location>
        <begin position="149"/>
        <end position="181"/>
    </location>
</feature>
<comment type="caution">
    <text evidence="2">The sequence shown here is derived from an EMBL/GenBank/DDBJ whole genome shotgun (WGS) entry which is preliminary data.</text>
</comment>
<dbReference type="EMBL" id="JABFDB010000038">
    <property type="protein sequence ID" value="NYZ24236.1"/>
    <property type="molecule type" value="Genomic_DNA"/>
</dbReference>
<protein>
    <recommendedName>
        <fullName evidence="4">MaoC-like domain-containing protein</fullName>
    </recommendedName>
</protein>
<evidence type="ECO:0008006" key="4">
    <source>
        <dbReference type="Google" id="ProtNLM"/>
    </source>
</evidence>
<name>A0ABX2TIR0_9PROT</name>
<keyword evidence="3" id="KW-1185">Reference proteome</keyword>
<proteinExistence type="predicted"/>
<dbReference type="SUPFAM" id="SSF54637">
    <property type="entry name" value="Thioesterase/thiol ester dehydrase-isomerase"/>
    <property type="match status" value="1"/>
</dbReference>
<evidence type="ECO:0000313" key="2">
    <source>
        <dbReference type="EMBL" id="NYZ24236.1"/>
    </source>
</evidence>
<dbReference type="RefSeq" id="WP_180286011.1">
    <property type="nucleotide sequence ID" value="NZ_JABFDB010000038.1"/>
</dbReference>
<organism evidence="2 3">
    <name type="scientific">Azospirillum oleiclasticum</name>
    <dbReference type="NCBI Taxonomy" id="2735135"/>
    <lineage>
        <taxon>Bacteria</taxon>
        <taxon>Pseudomonadati</taxon>
        <taxon>Pseudomonadota</taxon>
        <taxon>Alphaproteobacteria</taxon>
        <taxon>Rhodospirillales</taxon>
        <taxon>Azospirillaceae</taxon>
        <taxon>Azospirillum</taxon>
    </lineage>
</organism>
<evidence type="ECO:0000256" key="1">
    <source>
        <dbReference type="SAM" id="MobiDB-lite"/>
    </source>
</evidence>